<proteinExistence type="predicted"/>
<evidence type="ECO:0000256" key="2">
    <source>
        <dbReference type="SAM" id="Phobius"/>
    </source>
</evidence>
<dbReference type="Proteomes" id="UP001379533">
    <property type="component" value="Chromosome"/>
</dbReference>
<name>A0ABZ2JVT9_9BACT</name>
<sequence>MRSTAGGESGAEVSPREPGTERDALGPVRSTHAPLPLWRAVLPVTMSVVIIVFINGFLFAKQGRIGTLFAVTIPVAAAAFVLFAWAPIRMRHLRITLHAYGVVVSTPRKSDNGKSHDEDVILFDDVDEVWFILESMRSWLGTVALMDALRLVKHDETSHLVPLHVRGGFTVAKEILRACSHPLHDDAARTVRDGGTLTFGNVALDRIGLRTTSWAIAWSELRLVRYLPGRVALFRRQTLFPWRNIRLDQVPHPTIFAKLVTEYAPKVEVDDPLGTLRD</sequence>
<evidence type="ECO:0000313" key="3">
    <source>
        <dbReference type="EMBL" id="WXA90587.1"/>
    </source>
</evidence>
<dbReference type="EMBL" id="CP089982">
    <property type="protein sequence ID" value="WXA90587.1"/>
    <property type="molecule type" value="Genomic_DNA"/>
</dbReference>
<keyword evidence="2" id="KW-0812">Transmembrane</keyword>
<feature type="transmembrane region" description="Helical" evidence="2">
    <location>
        <begin position="37"/>
        <end position="59"/>
    </location>
</feature>
<keyword evidence="2" id="KW-1133">Transmembrane helix</keyword>
<dbReference type="Pfam" id="PF20226">
    <property type="entry name" value="DUF6585"/>
    <property type="match status" value="1"/>
</dbReference>
<gene>
    <name evidence="3" type="ORF">LZC95_29535</name>
</gene>
<dbReference type="InterPro" id="IPR046492">
    <property type="entry name" value="DUF6585"/>
</dbReference>
<organism evidence="3 4">
    <name type="scientific">Pendulispora brunnea</name>
    <dbReference type="NCBI Taxonomy" id="2905690"/>
    <lineage>
        <taxon>Bacteria</taxon>
        <taxon>Pseudomonadati</taxon>
        <taxon>Myxococcota</taxon>
        <taxon>Myxococcia</taxon>
        <taxon>Myxococcales</taxon>
        <taxon>Sorangiineae</taxon>
        <taxon>Pendulisporaceae</taxon>
        <taxon>Pendulispora</taxon>
    </lineage>
</organism>
<feature type="compositionally biased region" description="Basic and acidic residues" evidence="1">
    <location>
        <begin position="14"/>
        <end position="24"/>
    </location>
</feature>
<protein>
    <submittedName>
        <fullName evidence="3">Uncharacterized protein</fullName>
    </submittedName>
</protein>
<keyword evidence="4" id="KW-1185">Reference proteome</keyword>
<reference evidence="3 4" key="1">
    <citation type="submission" date="2021-12" db="EMBL/GenBank/DDBJ databases">
        <title>Discovery of the Pendulisporaceae a myxobacterial family with distinct sporulation behavior and unique specialized metabolism.</title>
        <authorList>
            <person name="Garcia R."/>
            <person name="Popoff A."/>
            <person name="Bader C.D."/>
            <person name="Loehr J."/>
            <person name="Walesch S."/>
            <person name="Walt C."/>
            <person name="Boldt J."/>
            <person name="Bunk B."/>
            <person name="Haeckl F.J.F.P.J."/>
            <person name="Gunesch A.P."/>
            <person name="Birkelbach J."/>
            <person name="Nuebel U."/>
            <person name="Pietschmann T."/>
            <person name="Bach T."/>
            <person name="Mueller R."/>
        </authorList>
    </citation>
    <scope>NUCLEOTIDE SEQUENCE [LARGE SCALE GENOMIC DNA]</scope>
    <source>
        <strain evidence="3 4">MSr12523</strain>
    </source>
</reference>
<evidence type="ECO:0000256" key="1">
    <source>
        <dbReference type="SAM" id="MobiDB-lite"/>
    </source>
</evidence>
<dbReference type="RefSeq" id="WP_394841200.1">
    <property type="nucleotide sequence ID" value="NZ_CP089982.1"/>
</dbReference>
<feature type="region of interest" description="Disordered" evidence="1">
    <location>
        <begin position="1"/>
        <end position="27"/>
    </location>
</feature>
<evidence type="ECO:0000313" key="4">
    <source>
        <dbReference type="Proteomes" id="UP001379533"/>
    </source>
</evidence>
<feature type="transmembrane region" description="Helical" evidence="2">
    <location>
        <begin position="65"/>
        <end position="86"/>
    </location>
</feature>
<keyword evidence="2" id="KW-0472">Membrane</keyword>
<accession>A0ABZ2JVT9</accession>